<dbReference type="Proteomes" id="UP000287746">
    <property type="component" value="Unassembled WGS sequence"/>
</dbReference>
<evidence type="ECO:0000313" key="2">
    <source>
        <dbReference type="EMBL" id="RSY89771.1"/>
    </source>
</evidence>
<dbReference type="Pfam" id="PF08401">
    <property type="entry name" value="ArdcN"/>
    <property type="match status" value="1"/>
</dbReference>
<comment type="caution">
    <text evidence="2">The sequence shown here is derived from an EMBL/GenBank/DDBJ whole genome shotgun (WGS) entry which is preliminary data.</text>
</comment>
<dbReference type="InterPro" id="IPR013610">
    <property type="entry name" value="ArdC_N"/>
</dbReference>
<accession>A0A430G8D0</accession>
<feature type="domain" description="N-terminal" evidence="1">
    <location>
        <begin position="14"/>
        <end position="110"/>
    </location>
</feature>
<evidence type="ECO:0000313" key="3">
    <source>
        <dbReference type="Proteomes" id="UP000287746"/>
    </source>
</evidence>
<reference evidence="2 3" key="1">
    <citation type="submission" date="2018-07" db="EMBL/GenBank/DDBJ databases">
        <title>Genomic and Epidemiologic Investigation of an Indolent Hospital Outbreak.</title>
        <authorList>
            <person name="Johnson R.C."/>
            <person name="Deming C."/>
            <person name="Conlan S."/>
            <person name="Zellmer C.J."/>
            <person name="Michelin A.V."/>
            <person name="Lee-Lin S."/>
            <person name="Thomas P.J."/>
            <person name="Park M."/>
            <person name="Weingarten R.A."/>
            <person name="Less J."/>
            <person name="Dekker J.P."/>
            <person name="Frank K.M."/>
            <person name="Musser K.A."/>
            <person name="Mcquiston J.R."/>
            <person name="Henderson D.K."/>
            <person name="Lau A.F."/>
            <person name="Palmore T.N."/>
            <person name="Segre J.A."/>
        </authorList>
    </citation>
    <scope>NUCLEOTIDE SEQUENCE [LARGE SCALE GENOMIC DNA]</scope>
    <source>
        <strain evidence="2 3">SK-CDC1_0717</strain>
    </source>
</reference>
<dbReference type="GO" id="GO:0003697">
    <property type="term" value="F:single-stranded DNA binding"/>
    <property type="evidence" value="ECO:0007669"/>
    <property type="project" value="InterPro"/>
</dbReference>
<evidence type="ECO:0000259" key="1">
    <source>
        <dbReference type="Pfam" id="PF08401"/>
    </source>
</evidence>
<proteinExistence type="predicted"/>
<sequence length="118" mass="12740">MPRHRPAGDVPRASLYDEVTQRIVAELEQGCFPWVQPWDSAAAAPSLPRNALTARCYSGVNVLILWASGVAGGFSSQSWLTFRQAQQAGGCVRKGERGTGVVFADRFPKARALLRAPG</sequence>
<gene>
    <name evidence="2" type="ORF">DAH66_02490</name>
</gene>
<protein>
    <submittedName>
        <fullName evidence="2">DUF1738 domain-containing protein</fullName>
    </submittedName>
</protein>
<dbReference type="AlphaFoldDB" id="A0A430G8D0"/>
<dbReference type="EMBL" id="QQYZ01000002">
    <property type="protein sequence ID" value="RSY89771.1"/>
    <property type="molecule type" value="Genomic_DNA"/>
</dbReference>
<organism evidence="2 3">
    <name type="scientific">Sphingomonas koreensis</name>
    <dbReference type="NCBI Taxonomy" id="93064"/>
    <lineage>
        <taxon>Bacteria</taxon>
        <taxon>Pseudomonadati</taxon>
        <taxon>Pseudomonadota</taxon>
        <taxon>Alphaproteobacteria</taxon>
        <taxon>Sphingomonadales</taxon>
        <taxon>Sphingomonadaceae</taxon>
        <taxon>Sphingomonas</taxon>
    </lineage>
</organism>
<name>A0A430G8D0_9SPHN</name>